<dbReference type="InterPro" id="IPR020471">
    <property type="entry name" value="AKR"/>
</dbReference>
<dbReference type="SUPFAM" id="SSF51430">
    <property type="entry name" value="NAD(P)-linked oxidoreductase"/>
    <property type="match status" value="1"/>
</dbReference>
<dbReference type="PANTHER" id="PTHR11732">
    <property type="entry name" value="ALDO/KETO REDUCTASE"/>
    <property type="match status" value="1"/>
</dbReference>
<evidence type="ECO:0000313" key="8">
    <source>
        <dbReference type="EMBL" id="KKS79390.1"/>
    </source>
</evidence>
<dbReference type="FunFam" id="3.20.20.100:FF:000006">
    <property type="entry name" value="Aldo-keto reductase family 1 member A1"/>
    <property type="match status" value="1"/>
</dbReference>
<organism evidence="8 9">
    <name type="scientific">Candidatus Beckwithbacteria bacterium GW2011_GWA2_43_10</name>
    <dbReference type="NCBI Taxonomy" id="1618369"/>
    <lineage>
        <taxon>Bacteria</taxon>
        <taxon>Candidatus Beckwithiibacteriota</taxon>
    </lineage>
</organism>
<protein>
    <submittedName>
        <fullName evidence="8">Aldehyde reductase</fullName>
    </submittedName>
</protein>
<dbReference type="PRINTS" id="PR00069">
    <property type="entry name" value="ALDKETRDTASE"/>
</dbReference>
<keyword evidence="3" id="KW-0560">Oxidoreductase</keyword>
<evidence type="ECO:0000256" key="4">
    <source>
        <dbReference type="PIRSR" id="PIRSR000097-1"/>
    </source>
</evidence>
<dbReference type="GO" id="GO:0016491">
    <property type="term" value="F:oxidoreductase activity"/>
    <property type="evidence" value="ECO:0007669"/>
    <property type="project" value="UniProtKB-KW"/>
</dbReference>
<dbReference type="EMBL" id="LCEW01000035">
    <property type="protein sequence ID" value="KKS79390.1"/>
    <property type="molecule type" value="Genomic_DNA"/>
</dbReference>
<dbReference type="STRING" id="1618369.UV54_C0035G0001"/>
<proteinExistence type="inferred from homology"/>
<evidence type="ECO:0000256" key="5">
    <source>
        <dbReference type="PIRSR" id="PIRSR000097-2"/>
    </source>
</evidence>
<keyword evidence="2" id="KW-0521">NADP</keyword>
<evidence type="ECO:0000256" key="1">
    <source>
        <dbReference type="ARBA" id="ARBA00007905"/>
    </source>
</evidence>
<evidence type="ECO:0000313" key="9">
    <source>
        <dbReference type="Proteomes" id="UP000034213"/>
    </source>
</evidence>
<evidence type="ECO:0000256" key="2">
    <source>
        <dbReference type="ARBA" id="ARBA00022857"/>
    </source>
</evidence>
<dbReference type="InterPro" id="IPR023210">
    <property type="entry name" value="NADP_OxRdtase_dom"/>
</dbReference>
<dbReference type="Pfam" id="PF00248">
    <property type="entry name" value="Aldo_ket_red"/>
    <property type="match status" value="1"/>
</dbReference>
<feature type="site" description="Lowers pKa of active site Tyr" evidence="6">
    <location>
        <position position="79"/>
    </location>
</feature>
<dbReference type="InterPro" id="IPR018170">
    <property type="entry name" value="Aldo/ket_reductase_CS"/>
</dbReference>
<reference evidence="8 9" key="1">
    <citation type="journal article" date="2015" name="Nature">
        <title>rRNA introns, odd ribosomes, and small enigmatic genomes across a large radiation of phyla.</title>
        <authorList>
            <person name="Brown C.T."/>
            <person name="Hug L.A."/>
            <person name="Thomas B.C."/>
            <person name="Sharon I."/>
            <person name="Castelle C.J."/>
            <person name="Singh A."/>
            <person name="Wilkins M.J."/>
            <person name="Williams K.H."/>
            <person name="Banfield J.F."/>
        </authorList>
    </citation>
    <scope>NUCLEOTIDE SEQUENCE [LARGE SCALE GENOMIC DNA]</scope>
</reference>
<gene>
    <name evidence="8" type="ORF">UV54_C0035G0001</name>
</gene>
<dbReference type="PROSITE" id="PS00063">
    <property type="entry name" value="ALDOKETO_REDUCTASE_3"/>
    <property type="match status" value="1"/>
</dbReference>
<dbReference type="AlphaFoldDB" id="A0A0G1C197"/>
<evidence type="ECO:0000256" key="6">
    <source>
        <dbReference type="PIRSR" id="PIRSR000097-3"/>
    </source>
</evidence>
<dbReference type="PIRSF" id="PIRSF000097">
    <property type="entry name" value="AKR"/>
    <property type="match status" value="1"/>
</dbReference>
<evidence type="ECO:0000259" key="7">
    <source>
        <dbReference type="Pfam" id="PF00248"/>
    </source>
</evidence>
<sequence>MKSEIVLNNGYKIPIVGLGTWRSDKKTVGLAVKYALTKAGYKHIDCASIYRNEKQIGKVLAELFSSTHIKRKSLFITSKLWNTDHSRKRVEIACRKTLKDLQLEYLDLYLMHWGIAFKPGRSLEPVSKNGMVVTEPVAIQETWAAMEKLVKKGLVKSIGVANFTTIMLVDLLTYAKIKPAMNQVEINPYNSQRELVDFCKHHKIALTAYSPLGNSSLVKSGVQKLLNDKAIKAIAKNHHKTPAQVVLNWNINRGVVVIPKSTHLRRIEENIKVFDFQLLGGEIEKINRLNKNNRLVNPVGWWGIPYFN</sequence>
<comment type="caution">
    <text evidence="8">The sequence shown here is derived from an EMBL/GenBank/DDBJ whole genome shotgun (WGS) entry which is preliminary data.</text>
</comment>
<dbReference type="InterPro" id="IPR036812">
    <property type="entry name" value="NAD(P)_OxRdtase_dom_sf"/>
</dbReference>
<comment type="similarity">
    <text evidence="1">Belongs to the aldo/keto reductase family.</text>
</comment>
<evidence type="ECO:0000256" key="3">
    <source>
        <dbReference type="ARBA" id="ARBA00023002"/>
    </source>
</evidence>
<dbReference type="Proteomes" id="UP000034213">
    <property type="component" value="Unassembled WGS sequence"/>
</dbReference>
<dbReference type="Gene3D" id="3.20.20.100">
    <property type="entry name" value="NADP-dependent oxidoreductase domain"/>
    <property type="match status" value="1"/>
</dbReference>
<feature type="binding site" evidence="5">
    <location>
        <position position="112"/>
    </location>
    <ligand>
        <name>substrate</name>
    </ligand>
</feature>
<feature type="domain" description="NADP-dependent oxidoreductase" evidence="7">
    <location>
        <begin position="17"/>
        <end position="290"/>
    </location>
</feature>
<accession>A0A0G1C197</accession>
<feature type="active site" description="Proton donor" evidence="4">
    <location>
        <position position="50"/>
    </location>
</feature>
<name>A0A0G1C197_9BACT</name>